<keyword evidence="1" id="KW-0472">Membrane</keyword>
<feature type="transmembrane region" description="Helical" evidence="1">
    <location>
        <begin position="38"/>
        <end position="59"/>
    </location>
</feature>
<gene>
    <name evidence="2" type="ORF">LCGC14_1362030</name>
</gene>
<comment type="caution">
    <text evidence="2">The sequence shown here is derived from an EMBL/GenBank/DDBJ whole genome shotgun (WGS) entry which is preliminary data.</text>
</comment>
<accession>A0A0F9KTW3</accession>
<dbReference type="EMBL" id="LAZR01008522">
    <property type="protein sequence ID" value="KKM78241.1"/>
    <property type="molecule type" value="Genomic_DNA"/>
</dbReference>
<evidence type="ECO:0000256" key="1">
    <source>
        <dbReference type="SAM" id="Phobius"/>
    </source>
</evidence>
<organism evidence="2">
    <name type="scientific">marine sediment metagenome</name>
    <dbReference type="NCBI Taxonomy" id="412755"/>
    <lineage>
        <taxon>unclassified sequences</taxon>
        <taxon>metagenomes</taxon>
        <taxon>ecological metagenomes</taxon>
    </lineage>
</organism>
<keyword evidence="1" id="KW-1133">Transmembrane helix</keyword>
<name>A0A0F9KTW3_9ZZZZ</name>
<sequence>MKTETLSLLDFIAVVTILITAVLAASWVLYWLTMWLGFPRAGGLGLFILSALWIIGRIVSMPDRS</sequence>
<evidence type="ECO:0000313" key="2">
    <source>
        <dbReference type="EMBL" id="KKM78241.1"/>
    </source>
</evidence>
<reference evidence="2" key="1">
    <citation type="journal article" date="2015" name="Nature">
        <title>Complex archaea that bridge the gap between prokaryotes and eukaryotes.</title>
        <authorList>
            <person name="Spang A."/>
            <person name="Saw J.H."/>
            <person name="Jorgensen S.L."/>
            <person name="Zaremba-Niedzwiedzka K."/>
            <person name="Martijn J."/>
            <person name="Lind A.E."/>
            <person name="van Eijk R."/>
            <person name="Schleper C."/>
            <person name="Guy L."/>
            <person name="Ettema T.J."/>
        </authorList>
    </citation>
    <scope>NUCLEOTIDE SEQUENCE</scope>
</reference>
<protein>
    <submittedName>
        <fullName evidence="2">Uncharacterized protein</fullName>
    </submittedName>
</protein>
<keyword evidence="1" id="KW-0812">Transmembrane</keyword>
<feature type="transmembrane region" description="Helical" evidence="1">
    <location>
        <begin position="12"/>
        <end position="32"/>
    </location>
</feature>
<dbReference type="AlphaFoldDB" id="A0A0F9KTW3"/>
<proteinExistence type="predicted"/>